<proteinExistence type="predicted"/>
<feature type="region of interest" description="Disordered" evidence="1">
    <location>
        <begin position="1"/>
        <end position="24"/>
    </location>
</feature>
<dbReference type="EMBL" id="UINC01139704">
    <property type="protein sequence ID" value="SVD26419.1"/>
    <property type="molecule type" value="Genomic_DNA"/>
</dbReference>
<dbReference type="AlphaFoldDB" id="A0A382TWI4"/>
<feature type="compositionally biased region" description="Basic and acidic residues" evidence="1">
    <location>
        <begin position="1"/>
        <end position="13"/>
    </location>
</feature>
<sequence>MPKQVPEHKELRPVLDPNTSGNNLQDLRHQKFQKLMIATTDKENLFRS</sequence>
<protein>
    <submittedName>
        <fullName evidence="2">Uncharacterized protein</fullName>
    </submittedName>
</protein>
<reference evidence="2" key="1">
    <citation type="submission" date="2018-05" db="EMBL/GenBank/DDBJ databases">
        <authorList>
            <person name="Lanie J.A."/>
            <person name="Ng W.-L."/>
            <person name="Kazmierczak K.M."/>
            <person name="Andrzejewski T.M."/>
            <person name="Davidsen T.M."/>
            <person name="Wayne K.J."/>
            <person name="Tettelin H."/>
            <person name="Glass J.I."/>
            <person name="Rusch D."/>
            <person name="Podicherti R."/>
            <person name="Tsui H.-C.T."/>
            <person name="Winkler M.E."/>
        </authorList>
    </citation>
    <scope>NUCLEOTIDE SEQUENCE</scope>
</reference>
<gene>
    <name evidence="2" type="ORF">METZ01_LOCUS379273</name>
</gene>
<evidence type="ECO:0000313" key="2">
    <source>
        <dbReference type="EMBL" id="SVD26419.1"/>
    </source>
</evidence>
<feature type="non-terminal residue" evidence="2">
    <location>
        <position position="48"/>
    </location>
</feature>
<accession>A0A382TWI4</accession>
<organism evidence="2">
    <name type="scientific">marine metagenome</name>
    <dbReference type="NCBI Taxonomy" id="408172"/>
    <lineage>
        <taxon>unclassified sequences</taxon>
        <taxon>metagenomes</taxon>
        <taxon>ecological metagenomes</taxon>
    </lineage>
</organism>
<evidence type="ECO:0000256" key="1">
    <source>
        <dbReference type="SAM" id="MobiDB-lite"/>
    </source>
</evidence>
<name>A0A382TWI4_9ZZZZ</name>